<accession>A0A9D4BM12</accession>
<reference evidence="1" key="2">
    <citation type="submission" date="2020-11" db="EMBL/GenBank/DDBJ databases">
        <authorList>
            <person name="McCartney M.A."/>
            <person name="Auch B."/>
            <person name="Kono T."/>
            <person name="Mallez S."/>
            <person name="Becker A."/>
            <person name="Gohl D.M."/>
            <person name="Silverstein K.A.T."/>
            <person name="Koren S."/>
            <person name="Bechman K.B."/>
            <person name="Herman A."/>
            <person name="Abrahante J.E."/>
            <person name="Garbe J."/>
        </authorList>
    </citation>
    <scope>NUCLEOTIDE SEQUENCE</scope>
    <source>
        <strain evidence="1">Duluth1</strain>
        <tissue evidence="1">Whole animal</tissue>
    </source>
</reference>
<keyword evidence="2" id="KW-1185">Reference proteome</keyword>
<dbReference type="EMBL" id="JAIWYP010000016">
    <property type="protein sequence ID" value="KAH3698033.1"/>
    <property type="molecule type" value="Genomic_DNA"/>
</dbReference>
<gene>
    <name evidence="1" type="ORF">DPMN_085548</name>
</gene>
<evidence type="ECO:0000313" key="1">
    <source>
        <dbReference type="EMBL" id="KAH3698033.1"/>
    </source>
</evidence>
<organism evidence="1 2">
    <name type="scientific">Dreissena polymorpha</name>
    <name type="common">Zebra mussel</name>
    <name type="synonym">Mytilus polymorpha</name>
    <dbReference type="NCBI Taxonomy" id="45954"/>
    <lineage>
        <taxon>Eukaryota</taxon>
        <taxon>Metazoa</taxon>
        <taxon>Spiralia</taxon>
        <taxon>Lophotrochozoa</taxon>
        <taxon>Mollusca</taxon>
        <taxon>Bivalvia</taxon>
        <taxon>Autobranchia</taxon>
        <taxon>Heteroconchia</taxon>
        <taxon>Euheterodonta</taxon>
        <taxon>Imparidentia</taxon>
        <taxon>Neoheterodontei</taxon>
        <taxon>Myida</taxon>
        <taxon>Dreissenoidea</taxon>
        <taxon>Dreissenidae</taxon>
        <taxon>Dreissena</taxon>
    </lineage>
</organism>
<evidence type="ECO:0000313" key="2">
    <source>
        <dbReference type="Proteomes" id="UP000828390"/>
    </source>
</evidence>
<dbReference type="AlphaFoldDB" id="A0A9D4BM12"/>
<name>A0A9D4BM12_DREPO</name>
<sequence>MHVVTRVNFQRNNPLTLVGHIGSRIGASITGGLHSIQQRELCVDAPHCGTEMSGFSGSEIPSLLRPVEFLQSQYPAHFGQI</sequence>
<proteinExistence type="predicted"/>
<dbReference type="Proteomes" id="UP000828390">
    <property type="component" value="Unassembled WGS sequence"/>
</dbReference>
<reference evidence="1" key="1">
    <citation type="journal article" date="2019" name="bioRxiv">
        <title>The Genome of the Zebra Mussel, Dreissena polymorpha: A Resource for Invasive Species Research.</title>
        <authorList>
            <person name="McCartney M.A."/>
            <person name="Auch B."/>
            <person name="Kono T."/>
            <person name="Mallez S."/>
            <person name="Zhang Y."/>
            <person name="Obille A."/>
            <person name="Becker A."/>
            <person name="Abrahante J.E."/>
            <person name="Garbe J."/>
            <person name="Badalamenti J.P."/>
            <person name="Herman A."/>
            <person name="Mangelson H."/>
            <person name="Liachko I."/>
            <person name="Sullivan S."/>
            <person name="Sone E.D."/>
            <person name="Koren S."/>
            <person name="Silverstein K.A.T."/>
            <person name="Beckman K.B."/>
            <person name="Gohl D.M."/>
        </authorList>
    </citation>
    <scope>NUCLEOTIDE SEQUENCE</scope>
    <source>
        <strain evidence="1">Duluth1</strain>
        <tissue evidence="1">Whole animal</tissue>
    </source>
</reference>
<protein>
    <submittedName>
        <fullName evidence="1">Uncharacterized protein</fullName>
    </submittedName>
</protein>
<comment type="caution">
    <text evidence="1">The sequence shown here is derived from an EMBL/GenBank/DDBJ whole genome shotgun (WGS) entry which is preliminary data.</text>
</comment>